<feature type="transmembrane region" description="Helical" evidence="10">
    <location>
        <begin position="150"/>
        <end position="170"/>
    </location>
</feature>
<name>A0A2X0IJ38_9ACTN</name>
<feature type="domain" description="Histidine kinase/HSP90-like ATPase" evidence="11">
    <location>
        <begin position="326"/>
        <end position="420"/>
    </location>
</feature>
<keyword evidence="7" id="KW-0067">ATP-binding</keyword>
<evidence type="ECO:0000256" key="9">
    <source>
        <dbReference type="SAM" id="MobiDB-lite"/>
    </source>
</evidence>
<feature type="region of interest" description="Disordered" evidence="9">
    <location>
        <begin position="269"/>
        <end position="288"/>
    </location>
</feature>
<dbReference type="GO" id="GO:0005524">
    <property type="term" value="F:ATP binding"/>
    <property type="evidence" value="ECO:0007669"/>
    <property type="project" value="UniProtKB-KW"/>
</dbReference>
<feature type="transmembrane region" description="Helical" evidence="10">
    <location>
        <begin position="61"/>
        <end position="79"/>
    </location>
</feature>
<evidence type="ECO:0000256" key="6">
    <source>
        <dbReference type="ARBA" id="ARBA00022777"/>
    </source>
</evidence>
<dbReference type="Gene3D" id="3.30.565.10">
    <property type="entry name" value="Histidine kinase-like ATPase, C-terminal domain"/>
    <property type="match status" value="1"/>
</dbReference>
<proteinExistence type="predicted"/>
<keyword evidence="8" id="KW-0902">Two-component regulatory system</keyword>
<evidence type="ECO:0000256" key="3">
    <source>
        <dbReference type="ARBA" id="ARBA00022553"/>
    </source>
</evidence>
<evidence type="ECO:0000256" key="4">
    <source>
        <dbReference type="ARBA" id="ARBA00022679"/>
    </source>
</evidence>
<dbReference type="InterPro" id="IPR050482">
    <property type="entry name" value="Sensor_HK_TwoCompSys"/>
</dbReference>
<dbReference type="OrthoDB" id="227596at2"/>
<dbReference type="InterPro" id="IPR003594">
    <property type="entry name" value="HATPase_dom"/>
</dbReference>
<keyword evidence="10" id="KW-0812">Transmembrane</keyword>
<dbReference type="GO" id="GO:0046983">
    <property type="term" value="F:protein dimerization activity"/>
    <property type="evidence" value="ECO:0007669"/>
    <property type="project" value="InterPro"/>
</dbReference>
<feature type="domain" description="Signal transduction histidine kinase subgroup 3 dimerisation and phosphoacceptor" evidence="12">
    <location>
        <begin position="204"/>
        <end position="269"/>
    </location>
</feature>
<dbReference type="GO" id="GO:0000155">
    <property type="term" value="F:phosphorelay sensor kinase activity"/>
    <property type="evidence" value="ECO:0007669"/>
    <property type="project" value="InterPro"/>
</dbReference>
<keyword evidence="6 13" id="KW-0418">Kinase</keyword>
<dbReference type="InterPro" id="IPR011712">
    <property type="entry name" value="Sig_transdc_His_kin_sub3_dim/P"/>
</dbReference>
<dbReference type="AlphaFoldDB" id="A0A2X0IJ38"/>
<keyword evidence="10" id="KW-0472">Membrane</keyword>
<keyword evidence="4" id="KW-0808">Transferase</keyword>
<evidence type="ECO:0000256" key="10">
    <source>
        <dbReference type="SAM" id="Phobius"/>
    </source>
</evidence>
<accession>A0A2X0IJ38</accession>
<dbReference type="GO" id="GO:0016020">
    <property type="term" value="C:membrane"/>
    <property type="evidence" value="ECO:0007669"/>
    <property type="project" value="InterPro"/>
</dbReference>
<dbReference type="EMBL" id="QKYN01000082">
    <property type="protein sequence ID" value="RAG83643.1"/>
    <property type="molecule type" value="Genomic_DNA"/>
</dbReference>
<evidence type="ECO:0000256" key="7">
    <source>
        <dbReference type="ARBA" id="ARBA00022840"/>
    </source>
</evidence>
<evidence type="ECO:0000256" key="2">
    <source>
        <dbReference type="ARBA" id="ARBA00012438"/>
    </source>
</evidence>
<evidence type="ECO:0000259" key="11">
    <source>
        <dbReference type="Pfam" id="PF02518"/>
    </source>
</evidence>
<keyword evidence="14" id="KW-1185">Reference proteome</keyword>
<dbReference type="CDD" id="cd16917">
    <property type="entry name" value="HATPase_UhpB-NarQ-NarX-like"/>
    <property type="match status" value="1"/>
</dbReference>
<organism evidence="13 14">
    <name type="scientific">Streptacidiphilus pinicola</name>
    <dbReference type="NCBI Taxonomy" id="2219663"/>
    <lineage>
        <taxon>Bacteria</taxon>
        <taxon>Bacillati</taxon>
        <taxon>Actinomycetota</taxon>
        <taxon>Actinomycetes</taxon>
        <taxon>Kitasatosporales</taxon>
        <taxon>Streptomycetaceae</taxon>
        <taxon>Streptacidiphilus</taxon>
    </lineage>
</organism>
<keyword evidence="5" id="KW-0547">Nucleotide-binding</keyword>
<feature type="transmembrane region" description="Helical" evidence="10">
    <location>
        <begin position="127"/>
        <end position="144"/>
    </location>
</feature>
<dbReference type="PANTHER" id="PTHR24421">
    <property type="entry name" value="NITRATE/NITRITE SENSOR PROTEIN NARX-RELATED"/>
    <property type="match status" value="1"/>
</dbReference>
<keyword evidence="10" id="KW-1133">Transmembrane helix</keyword>
<dbReference type="SUPFAM" id="SSF55874">
    <property type="entry name" value="ATPase domain of HSP90 chaperone/DNA topoisomerase II/histidine kinase"/>
    <property type="match status" value="1"/>
</dbReference>
<dbReference type="EC" id="2.7.13.3" evidence="2"/>
<evidence type="ECO:0000313" key="14">
    <source>
        <dbReference type="Proteomes" id="UP000248889"/>
    </source>
</evidence>
<reference evidence="13 14" key="1">
    <citation type="submission" date="2018-06" db="EMBL/GenBank/DDBJ databases">
        <title>Streptacidiphilus pinicola sp. nov., isolated from pine grove soil.</title>
        <authorList>
            <person name="Roh S.G."/>
            <person name="Park S."/>
            <person name="Kim M.-K."/>
            <person name="Yun B.-R."/>
            <person name="Park J."/>
            <person name="Kim M.J."/>
            <person name="Kim Y.S."/>
            <person name="Kim S.B."/>
        </authorList>
    </citation>
    <scope>NUCLEOTIDE SEQUENCE [LARGE SCALE GENOMIC DNA]</scope>
    <source>
        <strain evidence="13 14">MMS16-CNU450</strain>
    </source>
</reference>
<comment type="catalytic activity">
    <reaction evidence="1">
        <text>ATP + protein L-histidine = ADP + protein N-phospho-L-histidine.</text>
        <dbReference type="EC" id="2.7.13.3"/>
    </reaction>
</comment>
<dbReference type="InterPro" id="IPR036890">
    <property type="entry name" value="HATPase_C_sf"/>
</dbReference>
<evidence type="ECO:0000256" key="1">
    <source>
        <dbReference type="ARBA" id="ARBA00000085"/>
    </source>
</evidence>
<sequence>MPSPEPLPEPLPDPQLDPLPAPLRRLPSAVVAIGSDALIALIQTCLALLGGLTATPNQWRPFDLTAVALTCVINLLAVVRRRLPLGLLLICGGLWAWYIALGYWPVVNSLAPMLAFYTVASRRPARVTAGAWAAMAAVWVFGGLRTHDSSMVSVVAQAVAFPAILWRFGASARLVNLRNRQLAEAAQRLREEQRDRLRRAAMLERTRIARELHDLVAHHLSVVCVQAGLARYVLPSDRETAERALDTTVATAGEALEEMRRLLGLLRTDPADADPADAEPAPDGPSPGLAQLPALLERVRGAGVEVALERRGEAVALPPGPDLCAYRIVQESLTNIIKHAPGATAQVTLDYRRGGVLHGAVRDSGRGAGPAVPEVHRAVAGGGGKGLLGMRERAELYGGALTAGPLAGGGFEIAFELPLPGTTMTEH</sequence>
<comment type="caution">
    <text evidence="13">The sequence shown here is derived from an EMBL/GenBank/DDBJ whole genome shotgun (WGS) entry which is preliminary data.</text>
</comment>
<dbReference type="Pfam" id="PF07730">
    <property type="entry name" value="HisKA_3"/>
    <property type="match status" value="1"/>
</dbReference>
<dbReference type="Proteomes" id="UP000248889">
    <property type="component" value="Unassembled WGS sequence"/>
</dbReference>
<dbReference type="RefSeq" id="WP_111503084.1">
    <property type="nucleotide sequence ID" value="NZ_QKYN01000082.1"/>
</dbReference>
<evidence type="ECO:0000256" key="5">
    <source>
        <dbReference type="ARBA" id="ARBA00022741"/>
    </source>
</evidence>
<gene>
    <name evidence="13" type="ORF">DN069_21025</name>
</gene>
<protein>
    <recommendedName>
        <fullName evidence="2">histidine kinase</fullName>
        <ecNumber evidence="2">2.7.13.3</ecNumber>
    </recommendedName>
</protein>
<evidence type="ECO:0000313" key="13">
    <source>
        <dbReference type="EMBL" id="RAG83643.1"/>
    </source>
</evidence>
<evidence type="ECO:0000259" key="12">
    <source>
        <dbReference type="Pfam" id="PF07730"/>
    </source>
</evidence>
<dbReference type="Gene3D" id="1.20.5.1930">
    <property type="match status" value="1"/>
</dbReference>
<evidence type="ECO:0000256" key="8">
    <source>
        <dbReference type="ARBA" id="ARBA00023012"/>
    </source>
</evidence>
<dbReference type="Pfam" id="PF02518">
    <property type="entry name" value="HATPase_c"/>
    <property type="match status" value="1"/>
</dbReference>
<feature type="transmembrane region" description="Helical" evidence="10">
    <location>
        <begin position="85"/>
        <end position="106"/>
    </location>
</feature>
<dbReference type="PANTHER" id="PTHR24421:SF10">
    <property type="entry name" value="NITRATE_NITRITE SENSOR PROTEIN NARQ"/>
    <property type="match status" value="1"/>
</dbReference>
<keyword evidence="3" id="KW-0597">Phosphoprotein</keyword>